<comment type="similarity">
    <text evidence="1 4">Belongs to the glycosyl hydrolase 32 family.</text>
</comment>
<proteinExistence type="inferred from homology"/>
<name>A0A5N5D1R6_9PEZI</name>
<evidence type="ECO:0000256" key="4">
    <source>
        <dbReference type="RuleBase" id="RU362110"/>
    </source>
</evidence>
<dbReference type="Pfam" id="PF08244">
    <property type="entry name" value="Glyco_hydro_32C"/>
    <property type="match status" value="1"/>
</dbReference>
<dbReference type="InterPro" id="IPR013320">
    <property type="entry name" value="ConA-like_dom_sf"/>
</dbReference>
<keyword evidence="6" id="KW-0732">Signal</keyword>
<dbReference type="SMART" id="SM00640">
    <property type="entry name" value="Glyco_32"/>
    <property type="match status" value="1"/>
</dbReference>
<evidence type="ECO:0000256" key="6">
    <source>
        <dbReference type="SAM" id="SignalP"/>
    </source>
</evidence>
<evidence type="ECO:0000259" key="8">
    <source>
        <dbReference type="Pfam" id="PF08244"/>
    </source>
</evidence>
<dbReference type="PANTHER" id="PTHR42800">
    <property type="entry name" value="EXOINULINASE INUD (AFU_ORTHOLOGUE AFUA_5G00480)"/>
    <property type="match status" value="1"/>
</dbReference>
<dbReference type="AlphaFoldDB" id="A0A5N5D1R6"/>
<dbReference type="GO" id="GO:0005987">
    <property type="term" value="P:sucrose catabolic process"/>
    <property type="evidence" value="ECO:0007669"/>
    <property type="project" value="TreeGrafter"/>
</dbReference>
<dbReference type="EMBL" id="VCHE01000097">
    <property type="protein sequence ID" value="KAB2571623.1"/>
    <property type="molecule type" value="Genomic_DNA"/>
</dbReference>
<dbReference type="OrthoDB" id="202537at2759"/>
<dbReference type="SUPFAM" id="SSF49899">
    <property type="entry name" value="Concanavalin A-like lectins/glucanases"/>
    <property type="match status" value="1"/>
</dbReference>
<dbReference type="PANTHER" id="PTHR42800:SF3">
    <property type="entry name" value="GLYCOSYL HYDROLASE FAMILY 32 N-TERMINAL DOMAIN-CONTAINING PROTEIN"/>
    <property type="match status" value="1"/>
</dbReference>
<evidence type="ECO:0000259" key="7">
    <source>
        <dbReference type="Pfam" id="PF00251"/>
    </source>
</evidence>
<reference evidence="9 10" key="1">
    <citation type="journal article" date="2019" name="Sci. Rep.">
        <title>A multi-omics analysis of the grapevine pathogen Lasiodiplodia theobromae reveals that temperature affects the expression of virulence- and pathogenicity-related genes.</title>
        <authorList>
            <person name="Felix C."/>
            <person name="Meneses R."/>
            <person name="Goncalves M.F.M."/>
            <person name="Tilleman L."/>
            <person name="Duarte A.S."/>
            <person name="Jorrin-Novo J.V."/>
            <person name="Van de Peer Y."/>
            <person name="Deforce D."/>
            <person name="Van Nieuwerburgh F."/>
            <person name="Esteves A.C."/>
            <person name="Alves A."/>
        </authorList>
    </citation>
    <scope>NUCLEOTIDE SEQUENCE [LARGE SCALE GENOMIC DNA]</scope>
    <source>
        <strain evidence="9 10">LA-SOL3</strain>
    </source>
</reference>
<feature type="domain" description="Glycosyl hydrolase family 32 N-terminal" evidence="7">
    <location>
        <begin position="51"/>
        <end position="408"/>
    </location>
</feature>
<accession>A0A5N5D1R6</accession>
<dbReference type="InterPro" id="IPR013148">
    <property type="entry name" value="Glyco_hydro_32_N"/>
</dbReference>
<sequence length="659" mass="72497">MRAAGTLSAAVLLASATHALIIPDDQDIPPTLDLGTLANNSLFTRWRPTYHVAAPAGHMNDPCGPMYDPQRDTYHIFYQAFPQHINFGNTTWGHAVSRDLITWTDVANWTARSFVAIEPGAAFSYDWLGAFSGGAVPLSLSGQPDGNLTLFYTGSRSAPDFWRKPYKPNSETQNAATSSDGGRTWQKYAGNPILNGAQDSGGWNVTGMRDPIPARMPELARVLGDDEDTFYITIGSGIRDVGPRAPLWKAAGDNLTDWTFQGSLFEVPVNYTWGPDRGRTGNFGGNFEMATFYPLVEREEFGGDNETIHWVYTFGAEGFESFGHNLSHWSLFALGDVSRRDNGSAAFEIRAAGPGDWGNNYAINTFWDEKKQRRVAWGWSDEDFNGYGVSQNGYQGSLVLPREVYIRKVRGVVAPPASGAPAQSAEIWEREDGKQTYAVTTLAQRPLPEVVAGIQKGERAVGDVRVDGGETTIDGLASKAYHLQATLEEWPKDGQVGFKLRASPDGREFTTVYYTPANNTLVLNRINSSLITNFTRSSFNGYFEPFLFPSNSSASGVAPEPITFNIFVDGSLLEIFINDRLSLTSRVYPSKADALGVVAVSTGGAVVFKNVTFWDSMADVWPQRPANTSGELHMDPYYETHVTIENDWVPVGYQIYDGY</sequence>
<feature type="signal peptide" evidence="6">
    <location>
        <begin position="1"/>
        <end position="19"/>
    </location>
</feature>
<feature type="compositionally biased region" description="Polar residues" evidence="5">
    <location>
        <begin position="169"/>
        <end position="181"/>
    </location>
</feature>
<comment type="caution">
    <text evidence="9">The sequence shown here is derived from an EMBL/GenBank/DDBJ whole genome shotgun (WGS) entry which is preliminary data.</text>
</comment>
<evidence type="ECO:0000256" key="3">
    <source>
        <dbReference type="ARBA" id="ARBA00023295"/>
    </source>
</evidence>
<dbReference type="CDD" id="cd18621">
    <property type="entry name" value="GH32_XdINV-like"/>
    <property type="match status" value="1"/>
</dbReference>
<dbReference type="Pfam" id="PF00251">
    <property type="entry name" value="Glyco_hydro_32N"/>
    <property type="match status" value="1"/>
</dbReference>
<evidence type="ECO:0000313" key="10">
    <source>
        <dbReference type="Proteomes" id="UP000325902"/>
    </source>
</evidence>
<evidence type="ECO:0000256" key="2">
    <source>
        <dbReference type="ARBA" id="ARBA00022801"/>
    </source>
</evidence>
<gene>
    <name evidence="9" type="primary">6-FEH</name>
    <name evidence="9" type="ORF">DBV05_g9714</name>
</gene>
<protein>
    <submittedName>
        <fullName evidence="9">Fructan 6-exohydrolase</fullName>
    </submittedName>
</protein>
<feature type="domain" description="Glycosyl hydrolase family 32 C-terminal" evidence="8">
    <location>
        <begin position="471"/>
        <end position="615"/>
    </location>
</feature>
<dbReference type="InterPro" id="IPR023296">
    <property type="entry name" value="Glyco_hydro_beta-prop_sf"/>
</dbReference>
<dbReference type="GO" id="GO:0005737">
    <property type="term" value="C:cytoplasm"/>
    <property type="evidence" value="ECO:0007669"/>
    <property type="project" value="TreeGrafter"/>
</dbReference>
<evidence type="ECO:0000256" key="1">
    <source>
        <dbReference type="ARBA" id="ARBA00009902"/>
    </source>
</evidence>
<feature type="region of interest" description="Disordered" evidence="5">
    <location>
        <begin position="164"/>
        <end position="183"/>
    </location>
</feature>
<dbReference type="InterPro" id="IPR001362">
    <property type="entry name" value="Glyco_hydro_32"/>
</dbReference>
<organism evidence="9 10">
    <name type="scientific">Lasiodiplodia theobromae</name>
    <dbReference type="NCBI Taxonomy" id="45133"/>
    <lineage>
        <taxon>Eukaryota</taxon>
        <taxon>Fungi</taxon>
        <taxon>Dikarya</taxon>
        <taxon>Ascomycota</taxon>
        <taxon>Pezizomycotina</taxon>
        <taxon>Dothideomycetes</taxon>
        <taxon>Dothideomycetes incertae sedis</taxon>
        <taxon>Botryosphaeriales</taxon>
        <taxon>Botryosphaeriaceae</taxon>
        <taxon>Lasiodiplodia</taxon>
    </lineage>
</organism>
<keyword evidence="10" id="KW-1185">Reference proteome</keyword>
<feature type="chain" id="PRO_5024861813" evidence="6">
    <location>
        <begin position="20"/>
        <end position="659"/>
    </location>
</feature>
<evidence type="ECO:0000256" key="5">
    <source>
        <dbReference type="SAM" id="MobiDB-lite"/>
    </source>
</evidence>
<keyword evidence="3 4" id="KW-0326">Glycosidase</keyword>
<dbReference type="SUPFAM" id="SSF75005">
    <property type="entry name" value="Arabinanase/levansucrase/invertase"/>
    <property type="match status" value="1"/>
</dbReference>
<keyword evidence="2 4" id="KW-0378">Hydrolase</keyword>
<evidence type="ECO:0000313" key="9">
    <source>
        <dbReference type="EMBL" id="KAB2571623.1"/>
    </source>
</evidence>
<dbReference type="InterPro" id="IPR013189">
    <property type="entry name" value="Glyco_hydro_32_C"/>
</dbReference>
<dbReference type="Gene3D" id="2.115.10.20">
    <property type="entry name" value="Glycosyl hydrolase domain, family 43"/>
    <property type="match status" value="1"/>
</dbReference>
<dbReference type="Proteomes" id="UP000325902">
    <property type="component" value="Unassembled WGS sequence"/>
</dbReference>
<dbReference type="GO" id="GO:0004575">
    <property type="term" value="F:sucrose alpha-glucosidase activity"/>
    <property type="evidence" value="ECO:0007669"/>
    <property type="project" value="TreeGrafter"/>
</dbReference>
<dbReference type="Gene3D" id="2.60.120.560">
    <property type="entry name" value="Exo-inulinase, domain 1"/>
    <property type="match status" value="1"/>
</dbReference>